<feature type="domain" description="Integrase catalytic" evidence="2">
    <location>
        <begin position="123"/>
        <end position="316"/>
    </location>
</feature>
<dbReference type="OrthoDB" id="525881at2"/>
<sequence length="503" mass="57190">MLIVESIRKIRQAYHRDKKPIRQIAREFHVSKNTVKKIIRSDVTEQVYQRSEQPRPKLSQYEGRLKDLLAEDTAKPIRHRRSAQLLFEQLQREGFTGGYDSVRRFIQLQRKESAGGSVAFIPLSFDPGEAFQFDWSYEQIELGGVNVKIKVAQFRLCNSRMPFCIAYTRETLEMVLDAHIKAFNFFGGTCRRGIYDNLKTVVTKVLMGKERVFNRRFQLLASHYLFEPVACTPAAGWEKGQVENQVGLVRKRFFATRRKFADLDELNEWLCDQCLSYAASHKHPDTPLLTISDAFKEERRHLLTAMVPFDGYCENDAKVSSTALVAFDRNSYSVHVSAVGNPVTVRAYADHLTFVQDGRTVGIHRRRFGRGEVLFDPWHYLEVLKKKPGALRNGAPFKEWNLPEPVELVRIALARHHDGDRQFVGILSVVPLYGIEAVTKACADVLAANTVSRDVVLNLLSRTHEEPPPESAPAAHLPVITMLPLADCTRYDLLLLGGTHATA</sequence>
<dbReference type="Proteomes" id="UP000002420">
    <property type="component" value="Chromosome"/>
</dbReference>
<dbReference type="GO" id="GO:0003676">
    <property type="term" value="F:nucleic acid binding"/>
    <property type="evidence" value="ECO:0007669"/>
    <property type="project" value="InterPro"/>
</dbReference>
<name>B3E805_TRIL1</name>
<dbReference type="InterPro" id="IPR036397">
    <property type="entry name" value="RNaseH_sf"/>
</dbReference>
<keyword evidence="4" id="KW-1185">Reference proteome</keyword>
<dbReference type="InterPro" id="IPR054353">
    <property type="entry name" value="IstA-like_C"/>
</dbReference>
<dbReference type="Pfam" id="PF22483">
    <property type="entry name" value="Mu-transpos_C_2"/>
    <property type="match status" value="1"/>
</dbReference>
<dbReference type="NCBIfam" id="NF033546">
    <property type="entry name" value="transpos_IS21"/>
    <property type="match status" value="1"/>
</dbReference>
<accession>B3E805</accession>
<dbReference type="HOGENOM" id="CLU_020626_2_0_7"/>
<dbReference type="AlphaFoldDB" id="B3E805"/>
<dbReference type="InterPro" id="IPR012337">
    <property type="entry name" value="RNaseH-like_sf"/>
</dbReference>
<dbReference type="eggNOG" id="COG4584">
    <property type="taxonomic scope" value="Bacteria"/>
</dbReference>
<proteinExistence type="inferred from homology"/>
<dbReference type="SUPFAM" id="SSF53098">
    <property type="entry name" value="Ribonuclease H-like"/>
    <property type="match status" value="1"/>
</dbReference>
<gene>
    <name evidence="3" type="ordered locus">Glov_2866</name>
</gene>
<comment type="similarity">
    <text evidence="1">Belongs to the transposase IS21/IS408/IS1162 family.</text>
</comment>
<evidence type="ECO:0000256" key="1">
    <source>
        <dbReference type="ARBA" id="ARBA00009277"/>
    </source>
</evidence>
<dbReference type="EMBL" id="CP001089">
    <property type="protein sequence ID" value="ACD96578.1"/>
    <property type="molecule type" value="Genomic_DNA"/>
</dbReference>
<evidence type="ECO:0000313" key="4">
    <source>
        <dbReference type="Proteomes" id="UP000002420"/>
    </source>
</evidence>
<dbReference type="InterPro" id="IPR001584">
    <property type="entry name" value="Integrase_cat-core"/>
</dbReference>
<dbReference type="Gene3D" id="3.30.420.10">
    <property type="entry name" value="Ribonuclease H-like superfamily/Ribonuclease H"/>
    <property type="match status" value="1"/>
</dbReference>
<evidence type="ECO:0000259" key="2">
    <source>
        <dbReference type="PROSITE" id="PS50994"/>
    </source>
</evidence>
<dbReference type="PROSITE" id="PS50994">
    <property type="entry name" value="INTEGRASE"/>
    <property type="match status" value="1"/>
</dbReference>
<evidence type="ECO:0000313" key="3">
    <source>
        <dbReference type="EMBL" id="ACD96578.1"/>
    </source>
</evidence>
<dbReference type="PANTHER" id="PTHR35004:SF7">
    <property type="entry name" value="INTEGRASE PROTEIN"/>
    <property type="match status" value="1"/>
</dbReference>
<protein>
    <submittedName>
        <fullName evidence="3">Integrase catalytic region</fullName>
    </submittedName>
</protein>
<organism evidence="3 4">
    <name type="scientific">Trichlorobacter lovleyi (strain ATCC BAA-1151 / DSM 17278 / SZ)</name>
    <name type="common">Geobacter lovleyi</name>
    <dbReference type="NCBI Taxonomy" id="398767"/>
    <lineage>
        <taxon>Bacteria</taxon>
        <taxon>Pseudomonadati</taxon>
        <taxon>Thermodesulfobacteriota</taxon>
        <taxon>Desulfuromonadia</taxon>
        <taxon>Geobacterales</taxon>
        <taxon>Geobacteraceae</taxon>
        <taxon>Trichlorobacter</taxon>
    </lineage>
</organism>
<dbReference type="PANTHER" id="PTHR35004">
    <property type="entry name" value="TRANSPOSASE RV3428C-RELATED"/>
    <property type="match status" value="1"/>
</dbReference>
<dbReference type="GO" id="GO:0015074">
    <property type="term" value="P:DNA integration"/>
    <property type="evidence" value="ECO:0007669"/>
    <property type="project" value="InterPro"/>
</dbReference>
<reference evidence="3 4" key="1">
    <citation type="submission" date="2008-05" db="EMBL/GenBank/DDBJ databases">
        <title>Complete sequence of chromosome of Geobacter lovleyi SZ.</title>
        <authorList>
            <consortium name="US DOE Joint Genome Institute"/>
            <person name="Lucas S."/>
            <person name="Copeland A."/>
            <person name="Lapidus A."/>
            <person name="Glavina del Rio T."/>
            <person name="Dalin E."/>
            <person name="Tice H."/>
            <person name="Bruce D."/>
            <person name="Goodwin L."/>
            <person name="Pitluck S."/>
            <person name="Chertkov O."/>
            <person name="Meincke L."/>
            <person name="Brettin T."/>
            <person name="Detter J.C."/>
            <person name="Han C."/>
            <person name="Tapia R."/>
            <person name="Kuske C.R."/>
            <person name="Schmutz J."/>
            <person name="Larimer F."/>
            <person name="Land M."/>
            <person name="Hauser L."/>
            <person name="Kyrpides N."/>
            <person name="Mikhailova N."/>
            <person name="Sung Y."/>
            <person name="Fletcher K.E."/>
            <person name="Ritalahti K.M."/>
            <person name="Loeffler F.E."/>
            <person name="Richardson P."/>
        </authorList>
    </citation>
    <scope>NUCLEOTIDE SEQUENCE [LARGE SCALE GENOMIC DNA]</scope>
    <source>
        <strain evidence="4">ATCC BAA-1151 / DSM 17278 / SZ</strain>
    </source>
</reference>
<dbReference type="STRING" id="398767.Glov_2866"/>
<dbReference type="KEGG" id="glo:Glov_2866"/>
<dbReference type="RefSeq" id="WP_012470904.1">
    <property type="nucleotide sequence ID" value="NC_010814.1"/>
</dbReference>